<accession>A0A9W8N3G9</accession>
<name>A0A9W8N3G9_9PEZI</name>
<reference evidence="2" key="1">
    <citation type="submission" date="2022-07" db="EMBL/GenBank/DDBJ databases">
        <title>Genome Sequence of Xylaria arbuscula.</title>
        <authorList>
            <person name="Buettner E."/>
        </authorList>
    </citation>
    <scope>NUCLEOTIDE SEQUENCE</scope>
    <source>
        <strain evidence="2">VT107</strain>
    </source>
</reference>
<feature type="compositionally biased region" description="Basic and acidic residues" evidence="1">
    <location>
        <begin position="86"/>
        <end position="103"/>
    </location>
</feature>
<dbReference type="Proteomes" id="UP001148614">
    <property type="component" value="Unassembled WGS sequence"/>
</dbReference>
<dbReference type="EMBL" id="JANPWZ010003460">
    <property type="protein sequence ID" value="KAJ3552554.1"/>
    <property type="molecule type" value="Genomic_DNA"/>
</dbReference>
<organism evidence="2 3">
    <name type="scientific">Xylaria arbuscula</name>
    <dbReference type="NCBI Taxonomy" id="114810"/>
    <lineage>
        <taxon>Eukaryota</taxon>
        <taxon>Fungi</taxon>
        <taxon>Dikarya</taxon>
        <taxon>Ascomycota</taxon>
        <taxon>Pezizomycotina</taxon>
        <taxon>Sordariomycetes</taxon>
        <taxon>Xylariomycetidae</taxon>
        <taxon>Xylariales</taxon>
        <taxon>Xylariaceae</taxon>
        <taxon>Xylaria</taxon>
    </lineage>
</organism>
<feature type="region of interest" description="Disordered" evidence="1">
    <location>
        <begin position="244"/>
        <end position="266"/>
    </location>
</feature>
<protein>
    <submittedName>
        <fullName evidence="2">Uncharacterized protein</fullName>
    </submittedName>
</protein>
<feature type="compositionally biased region" description="Polar residues" evidence="1">
    <location>
        <begin position="114"/>
        <end position="129"/>
    </location>
</feature>
<evidence type="ECO:0000256" key="1">
    <source>
        <dbReference type="SAM" id="MobiDB-lite"/>
    </source>
</evidence>
<dbReference type="AlphaFoldDB" id="A0A9W8N3G9"/>
<feature type="region of interest" description="Disordered" evidence="1">
    <location>
        <begin position="86"/>
        <end position="143"/>
    </location>
</feature>
<sequence length="399" mass="43481">MVADLDERVNALIAQNIPLVSDLQAANNPEARIMLEANLNEMGHLQAERKEFEDSRKHIIDEAALIQRRIALGAASGVSAIDKGKGVENVDTAKDENPMRSEEPEAPEEPGELNGSSNGENQSQPINGQSTTPAESNEEAESSTAIITVSEEIIPLHDSDRIPPGVRESLLVPGNVSAHTNTAPTAIQIRPATIKEMREEAARLETAATVLAAGMSRPIAKATPRVKAKVKAIGKAMASLEATGKAEATNAPETSNNNAKAKKGNGDTKLFYPEEREHEAVIAFASVLMDWCPKMQDVQRQIGRQLTKEGFWAKMVKTIHTAPDIPGAKRAVMIIILSKALEDKLQQLPLQQYAFGKYRRQKGFSKFVFSHYVKKAKKEAVAKIVKKGKFDQVLGNTRN</sequence>
<gene>
    <name evidence="2" type="ORF">NPX13_g11085</name>
</gene>
<keyword evidence="3" id="KW-1185">Reference proteome</keyword>
<proteinExistence type="predicted"/>
<comment type="caution">
    <text evidence="2">The sequence shown here is derived from an EMBL/GenBank/DDBJ whole genome shotgun (WGS) entry which is preliminary data.</text>
</comment>
<evidence type="ECO:0000313" key="3">
    <source>
        <dbReference type="Proteomes" id="UP001148614"/>
    </source>
</evidence>
<evidence type="ECO:0000313" key="2">
    <source>
        <dbReference type="EMBL" id="KAJ3552554.1"/>
    </source>
</evidence>